<dbReference type="InterPro" id="IPR051916">
    <property type="entry name" value="GPI-anchor_lipid_remodeler"/>
</dbReference>
<gene>
    <name evidence="2" type="ORF">RUN39_v1_370087</name>
</gene>
<dbReference type="InterPro" id="IPR036691">
    <property type="entry name" value="Endo/exonu/phosph_ase_sf"/>
</dbReference>
<reference evidence="2" key="1">
    <citation type="submission" date="2015-10" db="EMBL/GenBank/DDBJ databases">
        <authorList>
            <person name="Gilbert D.G."/>
        </authorList>
    </citation>
    <scope>NUCLEOTIDE SEQUENCE</scope>
    <source>
        <strain evidence="2">Phyl III-seqv23</strain>
    </source>
</reference>
<dbReference type="Gene3D" id="3.60.10.10">
    <property type="entry name" value="Endonuclease/exonuclease/phosphatase"/>
    <property type="match status" value="1"/>
</dbReference>
<dbReference type="GO" id="GO:0016020">
    <property type="term" value="C:membrane"/>
    <property type="evidence" value="ECO:0007669"/>
    <property type="project" value="GOC"/>
</dbReference>
<dbReference type="PANTHER" id="PTHR14859:SF0">
    <property type="entry name" value="ENDONUCLEASE_EXONUCLEASE_PHOSPHATASE FAMILY PROTEIN, EXPRESSED"/>
    <property type="match status" value="1"/>
</dbReference>
<accession>A0A0S4TS40</accession>
<dbReference type="SUPFAM" id="SSF56219">
    <property type="entry name" value="DNase I-like"/>
    <property type="match status" value="1"/>
</dbReference>
<dbReference type="PATRIC" id="fig|305.106.peg.461"/>
<dbReference type="AlphaFoldDB" id="A0A0S4TS40"/>
<evidence type="ECO:0000259" key="1">
    <source>
        <dbReference type="Pfam" id="PF03372"/>
    </source>
</evidence>
<dbReference type="EMBL" id="LN899819">
    <property type="protein sequence ID" value="CUV12545.1"/>
    <property type="molecule type" value="Genomic_DNA"/>
</dbReference>
<dbReference type="PANTHER" id="PTHR14859">
    <property type="entry name" value="CALCOFLUOR WHITE HYPERSENSITIVE PROTEIN PRECURSOR"/>
    <property type="match status" value="1"/>
</dbReference>
<dbReference type="Pfam" id="PF03372">
    <property type="entry name" value="Exo_endo_phos"/>
    <property type="match status" value="1"/>
</dbReference>
<dbReference type="InterPro" id="IPR005135">
    <property type="entry name" value="Endo/exonuclease/phosphatase"/>
</dbReference>
<name>A0A0S4TS40_RALSL</name>
<dbReference type="GO" id="GO:0006506">
    <property type="term" value="P:GPI anchor biosynthetic process"/>
    <property type="evidence" value="ECO:0007669"/>
    <property type="project" value="TreeGrafter"/>
</dbReference>
<feature type="domain" description="Endonuclease/exonuclease/phosphatase" evidence="1">
    <location>
        <begin position="6"/>
        <end position="278"/>
    </location>
</feature>
<dbReference type="GO" id="GO:0003824">
    <property type="term" value="F:catalytic activity"/>
    <property type="evidence" value="ECO:0007669"/>
    <property type="project" value="InterPro"/>
</dbReference>
<sequence length="289" mass="31521">MGTVILTWNIQWGRGADGRVDLSRMLAEAHAMGPFDVLCLQEVTSGFGHLPGQPGEDQWQELAGALGQAFTLIDGIALERHEGPHIRRFGNAIATRLPVLHVTRHALPCPADAGPTMPRMAIEAIVQAPFGPLRVVSTHLEYYSETQRIAQIDALRALHVEGCMRAAHPPTLGPESTDGPFRPLAQTRATVICGDFNCKPESTPKRLATVPFSHEVATLYDAWETAHGPTPQPPTFGVHDRTGWTEPAYACDFMLVSAPLRTRVARVEVNSATQASDHQPMLLELHDAE</sequence>
<organism evidence="2">
    <name type="scientific">Ralstonia solanacearum</name>
    <name type="common">Pseudomonas solanacearum</name>
    <dbReference type="NCBI Taxonomy" id="305"/>
    <lineage>
        <taxon>Bacteria</taxon>
        <taxon>Pseudomonadati</taxon>
        <taxon>Pseudomonadota</taxon>
        <taxon>Betaproteobacteria</taxon>
        <taxon>Burkholderiales</taxon>
        <taxon>Burkholderiaceae</taxon>
        <taxon>Ralstonia</taxon>
        <taxon>Ralstonia solanacearum species complex</taxon>
    </lineage>
</organism>
<protein>
    <recommendedName>
        <fullName evidence="1">Endonuclease/exonuclease/phosphatase domain-containing protein</fullName>
    </recommendedName>
</protein>
<proteinExistence type="predicted"/>
<evidence type="ECO:0000313" key="2">
    <source>
        <dbReference type="EMBL" id="CUV12545.1"/>
    </source>
</evidence>